<organism evidence="1 2">
    <name type="scientific">Streptomyces meridianus</name>
    <dbReference type="NCBI Taxonomy" id="2938945"/>
    <lineage>
        <taxon>Bacteria</taxon>
        <taxon>Bacillati</taxon>
        <taxon>Actinomycetota</taxon>
        <taxon>Actinomycetes</taxon>
        <taxon>Kitasatosporales</taxon>
        <taxon>Streptomycetaceae</taxon>
        <taxon>Streptomyces</taxon>
    </lineage>
</organism>
<keyword evidence="2" id="KW-1185">Reference proteome</keyword>
<evidence type="ECO:0000313" key="1">
    <source>
        <dbReference type="EMBL" id="MCM2579514.1"/>
    </source>
</evidence>
<name>A0ABT0XCJ8_9ACTN</name>
<accession>A0ABT0XCJ8</accession>
<comment type="caution">
    <text evidence="1">The sequence shown here is derived from an EMBL/GenBank/DDBJ whole genome shotgun (WGS) entry which is preliminary data.</text>
</comment>
<proteinExistence type="predicted"/>
<dbReference type="EMBL" id="JAMQGM010000042">
    <property type="protein sequence ID" value="MCM2579514.1"/>
    <property type="molecule type" value="Genomic_DNA"/>
</dbReference>
<dbReference type="RefSeq" id="WP_251417421.1">
    <property type="nucleotide sequence ID" value="NZ_JAMQGM010000042.1"/>
</dbReference>
<evidence type="ECO:0000313" key="2">
    <source>
        <dbReference type="Proteomes" id="UP001167160"/>
    </source>
</evidence>
<gene>
    <name evidence="1" type="ORF">M1E25_19545</name>
</gene>
<protein>
    <submittedName>
        <fullName evidence="1">Uncharacterized protein</fullName>
    </submittedName>
</protein>
<dbReference type="Proteomes" id="UP001167160">
    <property type="component" value="Unassembled WGS sequence"/>
</dbReference>
<reference evidence="1" key="1">
    <citation type="journal article" date="2023" name="Int. J. Syst. Evol. Microbiol.">
        <title>Streptomyces meridianus sp. nov. isolated from brackish water of the Tagus estuary in Alcochete, Portugal.</title>
        <authorList>
            <person name="Santos J.D.N."/>
            <person name="Klimek D."/>
            <person name="Calusinska M."/>
            <person name="Lobo Da Cunha A."/>
            <person name="Catita J."/>
            <person name="Goncalves H."/>
            <person name="Gonzalez I."/>
            <person name="Reyes F."/>
            <person name="Lage O.M."/>
        </authorList>
    </citation>
    <scope>NUCLEOTIDE SEQUENCE</scope>
    <source>
        <strain evidence="1">MTZ3.1</strain>
    </source>
</reference>
<sequence>MASRPKASTITDEQLDALYERLDKISRALNRADAQVDDWAGDKTLVTRGAAAEQFGMMLELNGWVESSARPAVSVDAANSKATA</sequence>